<sequence>FIYLFSFLFYVVTMLIAMPFSFTRELYVVQLIFQTLLKVTCNVNILLNITLFNSSSFNSFSIR</sequence>
<feature type="non-terminal residue" evidence="1">
    <location>
        <position position="63"/>
    </location>
</feature>
<evidence type="ECO:0000313" key="2">
    <source>
        <dbReference type="Proteomes" id="UP001233999"/>
    </source>
</evidence>
<comment type="caution">
    <text evidence="1">The sequence shown here is derived from an EMBL/GenBank/DDBJ whole genome shotgun (WGS) entry which is preliminary data.</text>
</comment>
<evidence type="ECO:0000313" key="1">
    <source>
        <dbReference type="EMBL" id="KAJ9596693.1"/>
    </source>
</evidence>
<keyword evidence="2" id="KW-1185">Reference proteome</keyword>
<dbReference type="AlphaFoldDB" id="A0AAD8AF27"/>
<name>A0AAD8AF27_DIPPU</name>
<dbReference type="EMBL" id="JASPKZ010001974">
    <property type="protein sequence ID" value="KAJ9596693.1"/>
    <property type="molecule type" value="Genomic_DNA"/>
</dbReference>
<protein>
    <submittedName>
        <fullName evidence="1">Uncharacterized protein</fullName>
    </submittedName>
</protein>
<organism evidence="1 2">
    <name type="scientific">Diploptera punctata</name>
    <name type="common">Pacific beetle cockroach</name>
    <dbReference type="NCBI Taxonomy" id="6984"/>
    <lineage>
        <taxon>Eukaryota</taxon>
        <taxon>Metazoa</taxon>
        <taxon>Ecdysozoa</taxon>
        <taxon>Arthropoda</taxon>
        <taxon>Hexapoda</taxon>
        <taxon>Insecta</taxon>
        <taxon>Pterygota</taxon>
        <taxon>Neoptera</taxon>
        <taxon>Polyneoptera</taxon>
        <taxon>Dictyoptera</taxon>
        <taxon>Blattodea</taxon>
        <taxon>Blaberoidea</taxon>
        <taxon>Blaberidae</taxon>
        <taxon>Diplopterinae</taxon>
        <taxon>Diploptera</taxon>
    </lineage>
</organism>
<gene>
    <name evidence="1" type="ORF">L9F63_012297</name>
</gene>
<accession>A0AAD8AF27</accession>
<proteinExistence type="predicted"/>
<feature type="non-terminal residue" evidence="1">
    <location>
        <position position="1"/>
    </location>
</feature>
<reference evidence="1" key="2">
    <citation type="submission" date="2023-05" db="EMBL/GenBank/DDBJ databases">
        <authorList>
            <person name="Fouks B."/>
        </authorList>
    </citation>
    <scope>NUCLEOTIDE SEQUENCE</scope>
    <source>
        <strain evidence="1">Stay&amp;Tobe</strain>
        <tissue evidence="1">Testes</tissue>
    </source>
</reference>
<dbReference type="Proteomes" id="UP001233999">
    <property type="component" value="Unassembled WGS sequence"/>
</dbReference>
<reference evidence="1" key="1">
    <citation type="journal article" date="2023" name="IScience">
        <title>Live-bearing cockroach genome reveals convergent evolutionary mechanisms linked to viviparity in insects and beyond.</title>
        <authorList>
            <person name="Fouks B."/>
            <person name="Harrison M.C."/>
            <person name="Mikhailova A.A."/>
            <person name="Marchal E."/>
            <person name="English S."/>
            <person name="Carruthers M."/>
            <person name="Jennings E.C."/>
            <person name="Chiamaka E.L."/>
            <person name="Frigard R.A."/>
            <person name="Pippel M."/>
            <person name="Attardo G.M."/>
            <person name="Benoit J.B."/>
            <person name="Bornberg-Bauer E."/>
            <person name="Tobe S.S."/>
        </authorList>
    </citation>
    <scope>NUCLEOTIDE SEQUENCE</scope>
    <source>
        <strain evidence="1">Stay&amp;Tobe</strain>
    </source>
</reference>